<feature type="region of interest" description="Disordered" evidence="1">
    <location>
        <begin position="102"/>
        <end position="141"/>
    </location>
</feature>
<comment type="caution">
    <text evidence="3">The sequence shown here is derived from an EMBL/GenBank/DDBJ whole genome shotgun (WGS) entry which is preliminary data.</text>
</comment>
<keyword evidence="2" id="KW-0812">Transmembrane</keyword>
<evidence type="ECO:0000256" key="1">
    <source>
        <dbReference type="SAM" id="MobiDB-lite"/>
    </source>
</evidence>
<feature type="transmembrane region" description="Helical" evidence="2">
    <location>
        <begin position="151"/>
        <end position="171"/>
    </location>
</feature>
<evidence type="ECO:0000313" key="3">
    <source>
        <dbReference type="EMBL" id="GID42804.1"/>
    </source>
</evidence>
<organism evidence="3">
    <name type="scientific">Actinoplanes campanulatus</name>
    <dbReference type="NCBI Taxonomy" id="113559"/>
    <lineage>
        <taxon>Bacteria</taxon>
        <taxon>Bacillati</taxon>
        <taxon>Actinomycetota</taxon>
        <taxon>Actinomycetes</taxon>
        <taxon>Micromonosporales</taxon>
        <taxon>Micromonosporaceae</taxon>
        <taxon>Actinoplanes</taxon>
    </lineage>
</organism>
<evidence type="ECO:0000256" key="2">
    <source>
        <dbReference type="SAM" id="Phobius"/>
    </source>
</evidence>
<proteinExistence type="predicted"/>
<protein>
    <submittedName>
        <fullName evidence="3">Uncharacterized protein</fullName>
    </submittedName>
</protein>
<reference evidence="3" key="1">
    <citation type="submission" date="2021-01" db="EMBL/GenBank/DDBJ databases">
        <title>Whole genome shotgun sequence of Actinoplanes capillaceus NBRC 16408.</title>
        <authorList>
            <person name="Komaki H."/>
            <person name="Tamura T."/>
        </authorList>
    </citation>
    <scope>NUCLEOTIDE SEQUENCE [LARGE SCALE GENOMIC DNA]</scope>
    <source>
        <strain evidence="3">NBRC 16408</strain>
    </source>
</reference>
<name>A0ABQ3W875_9ACTN</name>
<keyword evidence="2" id="KW-0472">Membrane</keyword>
<feature type="compositionally biased region" description="Pro residues" evidence="1">
    <location>
        <begin position="102"/>
        <end position="137"/>
    </location>
</feature>
<accession>A0ABQ3W875</accession>
<sequence length="469" mass="46986">MAYVDGAADTLSMDVNTGGDFAGGPAPVVVELTAAEAASGATKAVAAPSGGQPAMIYFPPGATDGVMLNVDLPWVDPATGTASTRTVPVLIRVLPAGAFPGYGPPPGPGFPPGGPPPGFPPGGAPPGFPPGGPPPGFAAPARSRFSARTRILAVAVGMVLLSGVLLAPRVFGASDTETTSGTTTTSTTAATLPTEQAAAAAPPLDPVAFQASLDAADKELAAGVNALRAATTPRAVAGAADALAEKVRTQESTLSALTAPAAASAAHGDLVSALSALADELSSVSGAAEGRSVCTGGSAAAALGRADAATGLRTAIAALAASDPAAKYRFGSFVPAVTKDQNRRKPNATYLTRVTGGSGQLKVDNGNAVDTVVKLVKVGSKKPAVAVYIRGNKKVTTGRIKDGTYQVYLASGVDWDGKRFTRECAFSKFDDSLKFTTTSRQYTIWELSLKEVFGGNASSSDVDPDDFPG</sequence>
<gene>
    <name evidence="3" type="ORF">Aca07nite_00790</name>
</gene>
<dbReference type="EMBL" id="BOMF01000001">
    <property type="protein sequence ID" value="GID42804.1"/>
    <property type="molecule type" value="Genomic_DNA"/>
</dbReference>
<keyword evidence="2" id="KW-1133">Transmembrane helix</keyword>